<evidence type="ECO:0000313" key="1">
    <source>
        <dbReference type="EMBL" id="MBB3841165.1"/>
    </source>
</evidence>
<accession>A0A7W5ZQY6</accession>
<dbReference type="RefSeq" id="WP_183978650.1">
    <property type="nucleotide sequence ID" value="NZ_JACIBY010000014.1"/>
</dbReference>
<organism evidence="1 2">
    <name type="scientific">Runella defluvii</name>
    <dbReference type="NCBI Taxonomy" id="370973"/>
    <lineage>
        <taxon>Bacteria</taxon>
        <taxon>Pseudomonadati</taxon>
        <taxon>Bacteroidota</taxon>
        <taxon>Cytophagia</taxon>
        <taxon>Cytophagales</taxon>
        <taxon>Spirosomataceae</taxon>
        <taxon>Runella</taxon>
    </lineage>
</organism>
<dbReference type="EMBL" id="JACIBY010000014">
    <property type="protein sequence ID" value="MBB3841165.1"/>
    <property type="molecule type" value="Genomic_DNA"/>
</dbReference>
<name>A0A7W5ZQY6_9BACT</name>
<protein>
    <submittedName>
        <fullName evidence="1">Uncharacterized protein</fullName>
    </submittedName>
</protein>
<evidence type="ECO:0000313" key="2">
    <source>
        <dbReference type="Proteomes" id="UP000541352"/>
    </source>
</evidence>
<keyword evidence="2" id="KW-1185">Reference proteome</keyword>
<reference evidence="1 2" key="1">
    <citation type="submission" date="2020-08" db="EMBL/GenBank/DDBJ databases">
        <title>Genomic Encyclopedia of Type Strains, Phase IV (KMG-IV): sequencing the most valuable type-strain genomes for metagenomic binning, comparative biology and taxonomic classification.</title>
        <authorList>
            <person name="Goeker M."/>
        </authorList>
    </citation>
    <scope>NUCLEOTIDE SEQUENCE [LARGE SCALE GENOMIC DNA]</scope>
    <source>
        <strain evidence="1 2">DSM 17976</strain>
    </source>
</reference>
<proteinExistence type="predicted"/>
<dbReference type="AlphaFoldDB" id="A0A7W5ZQY6"/>
<comment type="caution">
    <text evidence="1">The sequence shown here is derived from an EMBL/GenBank/DDBJ whole genome shotgun (WGS) entry which is preliminary data.</text>
</comment>
<dbReference type="Proteomes" id="UP000541352">
    <property type="component" value="Unassembled WGS sequence"/>
</dbReference>
<sequence>MEGEKIKQFFKSVLEKYISEVLVIFIGISISFFFDEWRENRQDRETMKKHLAVLRANLVQDTTQLTFMINFGNGIVRNIDKLAYFRQDSEITDSIDMYIDNAASYLVFKPNLIAYEEIKQSAHTNLIENDSLKTLFLYHYTSTIQNCLEWCEVDETHTMTQLIPEMTIYFPVVADSLNKVSSFEKATALKGKKLRNLLLANSTYKKVTIQFLNITKKSTQALLKKVDEELAKD</sequence>
<gene>
    <name evidence="1" type="ORF">FHS57_005186</name>
</gene>